<keyword evidence="4" id="KW-1185">Reference proteome</keyword>
<dbReference type="Proteomes" id="UP001229955">
    <property type="component" value="Chromosome"/>
</dbReference>
<dbReference type="RefSeq" id="WP_367885794.1">
    <property type="nucleotide sequence ID" value="NZ_CP130612.1"/>
</dbReference>
<dbReference type="KEGG" id="pspc:Strain318_002237"/>
<dbReference type="AlphaFoldDB" id="A0AA49K185"/>
<evidence type="ECO:0000313" key="4">
    <source>
        <dbReference type="Proteomes" id="UP001229955"/>
    </source>
</evidence>
<feature type="chain" id="PRO_5041420837" evidence="1">
    <location>
        <begin position="23"/>
        <end position="294"/>
    </location>
</feature>
<proteinExistence type="predicted"/>
<reference evidence="3" key="1">
    <citation type="submission" date="2023-07" db="EMBL/GenBank/DDBJ databases">
        <authorList>
            <person name="Haufschild T."/>
            <person name="Kallscheuer N."/>
            <person name="Hammer J."/>
            <person name="Kohn T."/>
            <person name="Kabuu M."/>
            <person name="Jogler M."/>
            <person name="Wohfarth N."/>
            <person name="Heuer A."/>
            <person name="Rohde M."/>
            <person name="van Teeseling M.C.F."/>
            <person name="Jogler C."/>
        </authorList>
    </citation>
    <scope>NUCLEOTIDE SEQUENCE</scope>
    <source>
        <strain evidence="2">Strain 138</strain>
        <strain evidence="3">Strain 318</strain>
    </source>
</reference>
<name>A0AA49K185_9BACT</name>
<gene>
    <name evidence="2" type="ORF">Strain138_002238</name>
    <name evidence="3" type="ORF">Strain318_002237</name>
</gene>
<dbReference type="EMBL" id="CP130613">
    <property type="protein sequence ID" value="WKW15834.1"/>
    <property type="molecule type" value="Genomic_DNA"/>
</dbReference>
<sequence>MRRALWFLGLACLLVLPARSAAQEATPRVQADSVTEVRLRDGSVLVGRIERETDATIVLMTVGGVRTEIPRAQVISMRRVTLRPGGQVWPDDENVSRLFFTSTGRSLPRGQGYVSAYWVLFPFIGYGVTDRFTIAGGTPIVPGGIGEIVYLAPKFKIFDAERVDVSVGTLSFWYTPEADRGNLGILYGVGTYGTSDAAVTFGAGWFYANVEDDLETSNEPVFMLGGERRVSRRVKLITENWFAVNPGVSGLLSGGFRFVGDRLSADFAFAGATGVEAACCLPMVNFVWTFGSRR</sequence>
<evidence type="ECO:0000313" key="3">
    <source>
        <dbReference type="EMBL" id="WKW15834.1"/>
    </source>
</evidence>
<protein>
    <submittedName>
        <fullName evidence="3">Uncharacterized protein</fullName>
    </submittedName>
</protein>
<feature type="signal peptide" evidence="1">
    <location>
        <begin position="1"/>
        <end position="22"/>
    </location>
</feature>
<organism evidence="3 4">
    <name type="scientific">Pseudogemmatithrix spongiicola</name>
    <dbReference type="NCBI Taxonomy" id="3062599"/>
    <lineage>
        <taxon>Bacteria</taxon>
        <taxon>Pseudomonadati</taxon>
        <taxon>Gemmatimonadota</taxon>
        <taxon>Gemmatimonadia</taxon>
        <taxon>Gemmatimonadales</taxon>
        <taxon>Gemmatimonadaceae</taxon>
        <taxon>Pseudogemmatithrix</taxon>
    </lineage>
</organism>
<keyword evidence="1" id="KW-0732">Signal</keyword>
<accession>A0AA49K185</accession>
<dbReference type="EMBL" id="CP130612">
    <property type="protein sequence ID" value="WKW12927.1"/>
    <property type="molecule type" value="Genomic_DNA"/>
</dbReference>
<evidence type="ECO:0000313" key="2">
    <source>
        <dbReference type="EMBL" id="WKW12927.1"/>
    </source>
</evidence>
<evidence type="ECO:0000256" key="1">
    <source>
        <dbReference type="SAM" id="SignalP"/>
    </source>
</evidence>
<accession>A0AA49Q5H5</accession>